<dbReference type="EMBL" id="JAYMGO010000008">
    <property type="protein sequence ID" value="KAL1270250.1"/>
    <property type="molecule type" value="Genomic_DNA"/>
</dbReference>
<proteinExistence type="predicted"/>
<keyword evidence="3" id="KW-1185">Reference proteome</keyword>
<gene>
    <name evidence="2" type="ORF">QQF64_032539</name>
</gene>
<organism evidence="2 3">
    <name type="scientific">Cirrhinus molitorella</name>
    <name type="common">mud carp</name>
    <dbReference type="NCBI Taxonomy" id="172907"/>
    <lineage>
        <taxon>Eukaryota</taxon>
        <taxon>Metazoa</taxon>
        <taxon>Chordata</taxon>
        <taxon>Craniata</taxon>
        <taxon>Vertebrata</taxon>
        <taxon>Euteleostomi</taxon>
        <taxon>Actinopterygii</taxon>
        <taxon>Neopterygii</taxon>
        <taxon>Teleostei</taxon>
        <taxon>Ostariophysi</taxon>
        <taxon>Cypriniformes</taxon>
        <taxon>Cyprinidae</taxon>
        <taxon>Labeoninae</taxon>
        <taxon>Labeonini</taxon>
        <taxon>Cirrhinus</taxon>
    </lineage>
</organism>
<evidence type="ECO:0000313" key="2">
    <source>
        <dbReference type="EMBL" id="KAL1270250.1"/>
    </source>
</evidence>
<protein>
    <submittedName>
        <fullName evidence="2">Uncharacterized protein</fullName>
    </submittedName>
</protein>
<reference evidence="2 3" key="1">
    <citation type="submission" date="2023-09" db="EMBL/GenBank/DDBJ databases">
        <authorList>
            <person name="Wang M."/>
        </authorList>
    </citation>
    <scope>NUCLEOTIDE SEQUENCE [LARGE SCALE GENOMIC DNA]</scope>
    <source>
        <strain evidence="2">GT-2023</strain>
        <tissue evidence="2">Liver</tissue>
    </source>
</reference>
<feature type="region of interest" description="Disordered" evidence="1">
    <location>
        <begin position="1"/>
        <end position="26"/>
    </location>
</feature>
<evidence type="ECO:0000256" key="1">
    <source>
        <dbReference type="SAM" id="MobiDB-lite"/>
    </source>
</evidence>
<comment type="caution">
    <text evidence="2">The sequence shown here is derived from an EMBL/GenBank/DDBJ whole genome shotgun (WGS) entry which is preliminary data.</text>
</comment>
<evidence type="ECO:0000313" key="3">
    <source>
        <dbReference type="Proteomes" id="UP001558613"/>
    </source>
</evidence>
<accession>A0ABR3N0A6</accession>
<sequence length="102" mass="11606">MKLQRRARTERERYQRRRRRGMQTSGHLALHHLRSEDGFAAATSILQTLFGKRSWITRLRMLLAAVCRMIIPSVRWPPASSCPLDHTALSTAGGGTRKHASL</sequence>
<name>A0ABR3N0A6_9TELE</name>
<dbReference type="Proteomes" id="UP001558613">
    <property type="component" value="Unassembled WGS sequence"/>
</dbReference>